<dbReference type="Proteomes" id="UP000054107">
    <property type="component" value="Unassembled WGS sequence"/>
</dbReference>
<sequence length="249" mass="27155">MPARCCCIIPLRGGIIISGIIMLIVSVALLGATFTHKNPMIIHLSLVHVVLPWIYIGFLIATAIISLYTIASGAIAKLGMMRLNKLLLWLLVFFLTIWEAVSFILALVNRSKALSACEAANPSSSPGNAPANNATFSVGDYSTTFLGMEMGNTYGLANCAQAVQADVIGSAVMLFVGQLLMFYTATVVGSYTAKLRERKLGHRLRDLEWDDNLDELASSYRADARNAPKYPLNDLKKKKKGFFNFGSKK</sequence>
<dbReference type="AlphaFoldDB" id="A0A0B7NT52"/>
<evidence type="ECO:0000313" key="2">
    <source>
        <dbReference type="EMBL" id="CEP18695.1"/>
    </source>
</evidence>
<dbReference type="OrthoDB" id="2244769at2759"/>
<gene>
    <name evidence="2" type="primary">PARPA_13002.1 scaffold 45703</name>
</gene>
<feature type="transmembrane region" description="Helical" evidence="1">
    <location>
        <begin position="12"/>
        <end position="33"/>
    </location>
</feature>
<protein>
    <recommendedName>
        <fullName evidence="4">MARVEL domain-containing protein</fullName>
    </recommendedName>
</protein>
<evidence type="ECO:0008006" key="4">
    <source>
        <dbReference type="Google" id="ProtNLM"/>
    </source>
</evidence>
<proteinExistence type="predicted"/>
<dbReference type="STRING" id="35722.A0A0B7NT52"/>
<keyword evidence="1" id="KW-0472">Membrane</keyword>
<dbReference type="EMBL" id="LN733886">
    <property type="protein sequence ID" value="CEP18695.1"/>
    <property type="molecule type" value="Genomic_DNA"/>
</dbReference>
<name>A0A0B7NT52_9FUNG</name>
<keyword evidence="1" id="KW-1133">Transmembrane helix</keyword>
<feature type="transmembrane region" description="Helical" evidence="1">
    <location>
        <begin position="87"/>
        <end position="108"/>
    </location>
</feature>
<evidence type="ECO:0000313" key="3">
    <source>
        <dbReference type="Proteomes" id="UP000054107"/>
    </source>
</evidence>
<accession>A0A0B7NT52</accession>
<keyword evidence="1" id="KW-0812">Transmembrane</keyword>
<reference evidence="2 3" key="1">
    <citation type="submission" date="2014-09" db="EMBL/GenBank/DDBJ databases">
        <authorList>
            <person name="Ellenberger Sabrina"/>
        </authorList>
    </citation>
    <scope>NUCLEOTIDE SEQUENCE [LARGE SCALE GENOMIC DNA]</scope>
    <source>
        <strain evidence="2 3">CBS 412.66</strain>
    </source>
</reference>
<evidence type="ECO:0000256" key="1">
    <source>
        <dbReference type="SAM" id="Phobius"/>
    </source>
</evidence>
<feature type="transmembrane region" description="Helical" evidence="1">
    <location>
        <begin position="53"/>
        <end position="75"/>
    </location>
</feature>
<keyword evidence="3" id="KW-1185">Reference proteome</keyword>
<feature type="transmembrane region" description="Helical" evidence="1">
    <location>
        <begin position="171"/>
        <end position="193"/>
    </location>
</feature>
<organism evidence="2 3">
    <name type="scientific">Parasitella parasitica</name>
    <dbReference type="NCBI Taxonomy" id="35722"/>
    <lineage>
        <taxon>Eukaryota</taxon>
        <taxon>Fungi</taxon>
        <taxon>Fungi incertae sedis</taxon>
        <taxon>Mucoromycota</taxon>
        <taxon>Mucoromycotina</taxon>
        <taxon>Mucoromycetes</taxon>
        <taxon>Mucorales</taxon>
        <taxon>Mucorineae</taxon>
        <taxon>Mucoraceae</taxon>
        <taxon>Parasitella</taxon>
    </lineage>
</organism>